<gene>
    <name evidence="2" type="ORF">AVEN_140276_1</name>
</gene>
<dbReference type="AlphaFoldDB" id="A0A4Y2SBC3"/>
<evidence type="ECO:0000313" key="3">
    <source>
        <dbReference type="Proteomes" id="UP000499080"/>
    </source>
</evidence>
<keyword evidence="3" id="KW-1185">Reference proteome</keyword>
<name>A0A4Y2SBC3_ARAVE</name>
<evidence type="ECO:0000313" key="2">
    <source>
        <dbReference type="EMBL" id="GBN85367.1"/>
    </source>
</evidence>
<protein>
    <recommendedName>
        <fullName evidence="1">Helitron helicase-like domain-containing protein</fullName>
    </recommendedName>
</protein>
<accession>A0A4Y2SBC3</accession>
<evidence type="ECO:0000259" key="1">
    <source>
        <dbReference type="Pfam" id="PF14214"/>
    </source>
</evidence>
<organism evidence="2 3">
    <name type="scientific">Araneus ventricosus</name>
    <name type="common">Orbweaver spider</name>
    <name type="synonym">Epeira ventricosa</name>
    <dbReference type="NCBI Taxonomy" id="182803"/>
    <lineage>
        <taxon>Eukaryota</taxon>
        <taxon>Metazoa</taxon>
        <taxon>Ecdysozoa</taxon>
        <taxon>Arthropoda</taxon>
        <taxon>Chelicerata</taxon>
        <taxon>Arachnida</taxon>
        <taxon>Araneae</taxon>
        <taxon>Araneomorphae</taxon>
        <taxon>Entelegynae</taxon>
        <taxon>Araneoidea</taxon>
        <taxon>Araneidae</taxon>
        <taxon>Araneus</taxon>
    </lineage>
</organism>
<dbReference type="Proteomes" id="UP000499080">
    <property type="component" value="Unassembled WGS sequence"/>
</dbReference>
<comment type="caution">
    <text evidence="2">The sequence shown here is derived from an EMBL/GenBank/DDBJ whole genome shotgun (WGS) entry which is preliminary data.</text>
</comment>
<feature type="domain" description="Helitron helicase-like" evidence="1">
    <location>
        <begin position="1"/>
        <end position="70"/>
    </location>
</feature>
<dbReference type="OrthoDB" id="6604979at2759"/>
<dbReference type="InterPro" id="IPR025476">
    <property type="entry name" value="Helitron_helicase-like"/>
</dbReference>
<reference evidence="2 3" key="1">
    <citation type="journal article" date="2019" name="Sci. Rep.">
        <title>Orb-weaving spider Araneus ventricosus genome elucidates the spidroin gene catalogue.</title>
        <authorList>
            <person name="Kono N."/>
            <person name="Nakamura H."/>
            <person name="Ohtoshi R."/>
            <person name="Moran D.A.P."/>
            <person name="Shinohara A."/>
            <person name="Yoshida Y."/>
            <person name="Fujiwara M."/>
            <person name="Mori M."/>
            <person name="Tomita M."/>
            <person name="Arakawa K."/>
        </authorList>
    </citation>
    <scope>NUCLEOTIDE SEQUENCE [LARGE SCALE GENOMIC DNA]</scope>
</reference>
<dbReference type="EMBL" id="BGPR01020740">
    <property type="protein sequence ID" value="GBN85367.1"/>
    <property type="molecule type" value="Genomic_DNA"/>
</dbReference>
<sequence length="95" mass="11218">MAMVRKFGRLDLFVTIICNPSWPEILNAMQGRERHENRSDIVVRVFKMKLSELLDDLIKRKVFGCVTSYRMSEMSLNSLSHIAKIGFFFKNSYRR</sequence>
<proteinExistence type="predicted"/>
<dbReference type="Pfam" id="PF14214">
    <property type="entry name" value="Helitron_like_N"/>
    <property type="match status" value="1"/>
</dbReference>